<evidence type="ECO:0008006" key="3">
    <source>
        <dbReference type="Google" id="ProtNLM"/>
    </source>
</evidence>
<reference evidence="1 2" key="1">
    <citation type="submission" date="2019-12" db="EMBL/GenBank/DDBJ databases">
        <title>Genomic-based taxomic classification of the family Erythrobacteraceae.</title>
        <authorList>
            <person name="Xu L."/>
        </authorList>
    </citation>
    <scope>NUCLEOTIDE SEQUENCE [LARGE SCALE GENOMIC DNA]</scope>
    <source>
        <strain evidence="1 2">MCCC 1K02066</strain>
    </source>
</reference>
<evidence type="ECO:0000313" key="1">
    <source>
        <dbReference type="EMBL" id="MXP42206.1"/>
    </source>
</evidence>
<keyword evidence="2" id="KW-1185">Reference proteome</keyword>
<sequence>MLVFVLPAEFGKDPTGLGRALGLEVLSTEGMNEEQIRGAKREGVLAELPGGTVANPQDRYTIELAPFESTEFKYTLKEGEQMRFAWTATGPIDFDMHAHPFEGGEELTESYAITKAPAQSGIYTAPFTGIHGWYWQNRTMDNVTLTLDASGAMTTSTIFDQFGDHPRELAPPAQAPEES</sequence>
<accession>A0A6I4UUJ8</accession>
<gene>
    <name evidence="1" type="ORF">GRI75_11200</name>
</gene>
<organism evidence="1 2">
    <name type="scientific">Croceibacterium soli</name>
    <dbReference type="NCBI Taxonomy" id="1739690"/>
    <lineage>
        <taxon>Bacteria</taxon>
        <taxon>Pseudomonadati</taxon>
        <taxon>Pseudomonadota</taxon>
        <taxon>Alphaproteobacteria</taxon>
        <taxon>Sphingomonadales</taxon>
        <taxon>Erythrobacteraceae</taxon>
        <taxon>Croceibacterium</taxon>
    </lineage>
</organism>
<proteinExistence type="predicted"/>
<dbReference type="Proteomes" id="UP000469159">
    <property type="component" value="Unassembled WGS sequence"/>
</dbReference>
<comment type="caution">
    <text evidence="1">The sequence shown here is derived from an EMBL/GenBank/DDBJ whole genome shotgun (WGS) entry which is preliminary data.</text>
</comment>
<protein>
    <recommendedName>
        <fullName evidence="3">Transmembrane anchor protein</fullName>
    </recommendedName>
</protein>
<dbReference type="OrthoDB" id="952847at2"/>
<dbReference type="AlphaFoldDB" id="A0A6I4UUJ8"/>
<evidence type="ECO:0000313" key="2">
    <source>
        <dbReference type="Proteomes" id="UP000469159"/>
    </source>
</evidence>
<name>A0A6I4UUJ8_9SPHN</name>
<dbReference type="EMBL" id="WTYK01000006">
    <property type="protein sequence ID" value="MXP42206.1"/>
    <property type="molecule type" value="Genomic_DNA"/>
</dbReference>